<proteinExistence type="predicted"/>
<evidence type="ECO:0000256" key="3">
    <source>
        <dbReference type="ARBA" id="ARBA00022737"/>
    </source>
</evidence>
<dbReference type="GO" id="GO:0008270">
    <property type="term" value="F:zinc ion binding"/>
    <property type="evidence" value="ECO:0007669"/>
    <property type="project" value="UniProtKB-KW"/>
</dbReference>
<dbReference type="GO" id="GO:0000785">
    <property type="term" value="C:chromatin"/>
    <property type="evidence" value="ECO:0007669"/>
    <property type="project" value="TreeGrafter"/>
</dbReference>
<organism evidence="7 8">
    <name type="scientific">Extremus antarcticus</name>
    <dbReference type="NCBI Taxonomy" id="702011"/>
    <lineage>
        <taxon>Eukaryota</taxon>
        <taxon>Fungi</taxon>
        <taxon>Dikarya</taxon>
        <taxon>Ascomycota</taxon>
        <taxon>Pezizomycotina</taxon>
        <taxon>Dothideomycetes</taxon>
        <taxon>Dothideomycetidae</taxon>
        <taxon>Mycosphaerellales</taxon>
        <taxon>Extremaceae</taxon>
        <taxon>Extremus</taxon>
    </lineage>
</organism>
<protein>
    <recommendedName>
        <fullName evidence="9">Transcription factor domain-containing protein</fullName>
    </recommendedName>
</protein>
<evidence type="ECO:0000256" key="2">
    <source>
        <dbReference type="ARBA" id="ARBA00022723"/>
    </source>
</evidence>
<dbReference type="GO" id="GO:0005634">
    <property type="term" value="C:nucleus"/>
    <property type="evidence" value="ECO:0007669"/>
    <property type="project" value="UniProtKB-SubCell"/>
</dbReference>
<evidence type="ECO:0000256" key="6">
    <source>
        <dbReference type="ARBA" id="ARBA00023242"/>
    </source>
</evidence>
<dbReference type="EMBL" id="JAWDJX010000132">
    <property type="protein sequence ID" value="KAK3045941.1"/>
    <property type="molecule type" value="Genomic_DNA"/>
</dbReference>
<dbReference type="PANTHER" id="PTHR40626">
    <property type="entry name" value="MIP31509P"/>
    <property type="match status" value="1"/>
</dbReference>
<accession>A0AAJ0D4Y7</accession>
<keyword evidence="4" id="KW-0863">Zinc-finger</keyword>
<dbReference type="Proteomes" id="UP001271007">
    <property type="component" value="Unassembled WGS sequence"/>
</dbReference>
<dbReference type="InterPro" id="IPR051059">
    <property type="entry name" value="VerF-like"/>
</dbReference>
<sequence>MSQQDIGDLSHVPDTGPEDVIYTLGSSLASPSTDVDLENGSFDCSVHSANIDTNTTPIAESDPQRLQESWTWPLSPGSVKLLSPPLDSLPERSAELLKRHHCGTESFEFLLNFEMGGGINRVFNFYTSLESDYLNLDYNESSLELLFVGPTHADSPGTDSDICQIQSTQWLFDPLLPHAKAVWEQLPHLSRSGISEHTSTGQLATNQCIEFFNPKNLRRLLGLYWTNWHFHCPIVHQATLNVLELPMEMVVVMALLGACVSCDDGDVSKARQWLDPVEELIFAHPWLSKDKSPDVSESVHLRLTKLRMLQTALLICVLQTWEGTEAARLRVRELRYTRLVKVCF</sequence>
<evidence type="ECO:0008006" key="9">
    <source>
        <dbReference type="Google" id="ProtNLM"/>
    </source>
</evidence>
<dbReference type="PANTHER" id="PTHR40626:SF3">
    <property type="entry name" value="TRANSCRIPTION FACTOR WITH C2H2 AND ZN(2)-CYS(6) DNA BINDING DOMAIN (EUROFUNG)-RELATED"/>
    <property type="match status" value="1"/>
</dbReference>
<comment type="caution">
    <text evidence="7">The sequence shown here is derived from an EMBL/GenBank/DDBJ whole genome shotgun (WGS) entry which is preliminary data.</text>
</comment>
<evidence type="ECO:0000313" key="7">
    <source>
        <dbReference type="EMBL" id="KAK3045941.1"/>
    </source>
</evidence>
<evidence type="ECO:0000256" key="5">
    <source>
        <dbReference type="ARBA" id="ARBA00022833"/>
    </source>
</evidence>
<evidence type="ECO:0000313" key="8">
    <source>
        <dbReference type="Proteomes" id="UP001271007"/>
    </source>
</evidence>
<keyword evidence="5" id="KW-0862">Zinc</keyword>
<dbReference type="GO" id="GO:0000981">
    <property type="term" value="F:DNA-binding transcription factor activity, RNA polymerase II-specific"/>
    <property type="evidence" value="ECO:0007669"/>
    <property type="project" value="InterPro"/>
</dbReference>
<name>A0AAJ0D4Y7_9PEZI</name>
<evidence type="ECO:0000256" key="4">
    <source>
        <dbReference type="ARBA" id="ARBA00022771"/>
    </source>
</evidence>
<keyword evidence="6" id="KW-0539">Nucleus</keyword>
<keyword evidence="3" id="KW-0677">Repeat</keyword>
<keyword evidence="8" id="KW-1185">Reference proteome</keyword>
<reference evidence="7" key="1">
    <citation type="submission" date="2023-04" db="EMBL/GenBank/DDBJ databases">
        <title>Black Yeasts Isolated from many extreme environments.</title>
        <authorList>
            <person name="Coleine C."/>
            <person name="Stajich J.E."/>
            <person name="Selbmann L."/>
        </authorList>
    </citation>
    <scope>NUCLEOTIDE SEQUENCE</scope>
    <source>
        <strain evidence="7">CCFEE 5312</strain>
    </source>
</reference>
<dbReference type="GO" id="GO:0000978">
    <property type="term" value="F:RNA polymerase II cis-regulatory region sequence-specific DNA binding"/>
    <property type="evidence" value="ECO:0007669"/>
    <property type="project" value="InterPro"/>
</dbReference>
<comment type="subcellular location">
    <subcellularLocation>
        <location evidence="1">Nucleus</location>
    </subcellularLocation>
</comment>
<gene>
    <name evidence="7" type="ORF">LTR09_012533</name>
</gene>
<dbReference type="AlphaFoldDB" id="A0AAJ0D4Y7"/>
<evidence type="ECO:0000256" key="1">
    <source>
        <dbReference type="ARBA" id="ARBA00004123"/>
    </source>
</evidence>
<keyword evidence="2" id="KW-0479">Metal-binding</keyword>